<dbReference type="AlphaFoldDB" id="A0A371FZJ1"/>
<feature type="signal peptide" evidence="1">
    <location>
        <begin position="1"/>
        <end position="25"/>
    </location>
</feature>
<dbReference type="Proteomes" id="UP000257109">
    <property type="component" value="Unassembled WGS sequence"/>
</dbReference>
<evidence type="ECO:0000256" key="1">
    <source>
        <dbReference type="SAM" id="SignalP"/>
    </source>
</evidence>
<protein>
    <recommendedName>
        <fullName evidence="4">Extensin domain-containing protein</fullName>
    </recommendedName>
</protein>
<gene>
    <name evidence="2" type="ORF">CR513_35585</name>
</gene>
<comment type="caution">
    <text evidence="2">The sequence shown here is derived from an EMBL/GenBank/DDBJ whole genome shotgun (WGS) entry which is preliminary data.</text>
</comment>
<reference evidence="2" key="1">
    <citation type="submission" date="2018-05" db="EMBL/GenBank/DDBJ databases">
        <title>Draft genome of Mucuna pruriens seed.</title>
        <authorList>
            <person name="Nnadi N.E."/>
            <person name="Vos R."/>
            <person name="Hasami M.H."/>
            <person name="Devisetty U.K."/>
            <person name="Aguiy J.C."/>
        </authorList>
    </citation>
    <scope>NUCLEOTIDE SEQUENCE [LARGE SCALE GENOMIC DNA]</scope>
    <source>
        <strain evidence="2">JCA_2017</strain>
    </source>
</reference>
<proteinExistence type="predicted"/>
<evidence type="ECO:0000313" key="2">
    <source>
        <dbReference type="EMBL" id="RDX83483.1"/>
    </source>
</evidence>
<accession>A0A371FZJ1</accession>
<feature type="chain" id="PRO_5016795299" description="Extensin domain-containing protein" evidence="1">
    <location>
        <begin position="26"/>
        <end position="88"/>
    </location>
</feature>
<sequence length="88" mass="9838">MSSFQVWIAFLFAFSLFTSCAIVYSYPTPTPHPAQHKPACYHRKTPPPAPLPPLPPSAFYFFSPPPPYYPKTPRSVGLGPLRVPPPRL</sequence>
<name>A0A371FZJ1_MUCPR</name>
<dbReference type="EMBL" id="QJKJ01007344">
    <property type="protein sequence ID" value="RDX83483.1"/>
    <property type="molecule type" value="Genomic_DNA"/>
</dbReference>
<evidence type="ECO:0008006" key="4">
    <source>
        <dbReference type="Google" id="ProtNLM"/>
    </source>
</evidence>
<feature type="non-terminal residue" evidence="2">
    <location>
        <position position="1"/>
    </location>
</feature>
<keyword evidence="1" id="KW-0732">Signal</keyword>
<keyword evidence="3" id="KW-1185">Reference proteome</keyword>
<organism evidence="2 3">
    <name type="scientific">Mucuna pruriens</name>
    <name type="common">Velvet bean</name>
    <name type="synonym">Dolichos pruriens</name>
    <dbReference type="NCBI Taxonomy" id="157652"/>
    <lineage>
        <taxon>Eukaryota</taxon>
        <taxon>Viridiplantae</taxon>
        <taxon>Streptophyta</taxon>
        <taxon>Embryophyta</taxon>
        <taxon>Tracheophyta</taxon>
        <taxon>Spermatophyta</taxon>
        <taxon>Magnoliopsida</taxon>
        <taxon>eudicotyledons</taxon>
        <taxon>Gunneridae</taxon>
        <taxon>Pentapetalae</taxon>
        <taxon>rosids</taxon>
        <taxon>fabids</taxon>
        <taxon>Fabales</taxon>
        <taxon>Fabaceae</taxon>
        <taxon>Papilionoideae</taxon>
        <taxon>50 kb inversion clade</taxon>
        <taxon>NPAAA clade</taxon>
        <taxon>indigoferoid/millettioid clade</taxon>
        <taxon>Phaseoleae</taxon>
        <taxon>Mucuna</taxon>
    </lineage>
</organism>
<evidence type="ECO:0000313" key="3">
    <source>
        <dbReference type="Proteomes" id="UP000257109"/>
    </source>
</evidence>